<name>A0A0N9QY05_9VIRU</name>
<evidence type="ECO:0000256" key="1">
    <source>
        <dbReference type="ARBA" id="ARBA00004328"/>
    </source>
</evidence>
<evidence type="ECO:0000256" key="4">
    <source>
        <dbReference type="ARBA" id="ARBA00022679"/>
    </source>
</evidence>
<comment type="catalytic activity">
    <reaction evidence="11">
        <text>RNA(n) + ATP = RNA(n)-3'-adenine ribonucleotide + diphosphate</text>
        <dbReference type="Rhea" id="RHEA:11332"/>
        <dbReference type="Rhea" id="RHEA-COMP:14527"/>
        <dbReference type="Rhea" id="RHEA-COMP:17347"/>
        <dbReference type="ChEBI" id="CHEBI:30616"/>
        <dbReference type="ChEBI" id="CHEBI:33019"/>
        <dbReference type="ChEBI" id="CHEBI:140395"/>
        <dbReference type="ChEBI" id="CHEBI:173115"/>
        <dbReference type="EC" id="2.7.7.19"/>
    </reaction>
</comment>
<dbReference type="Proteomes" id="UP000203826">
    <property type="component" value="Segment"/>
</dbReference>
<evidence type="ECO:0000256" key="9">
    <source>
        <dbReference type="ARBA" id="ARBA00025732"/>
    </source>
</evidence>
<evidence type="ECO:0000313" key="13">
    <source>
        <dbReference type="EMBL" id="ALH22996.1"/>
    </source>
</evidence>
<dbReference type="EMBL" id="KT820662">
    <property type="protein sequence ID" value="ALH22996.1"/>
    <property type="molecule type" value="Genomic_DNA"/>
</dbReference>
<sequence length="453" mass="53205">MNHEQNNILKKEINILQNAIEEASKKKRNTVKSTIIKKIFNILEKFLKSKKLVCYGGTAINNILPKNQQFYDKNIELPDYDFFSPSAIQTTIELADIYYKNGFDEVEAKAGVHIGTYKVYVNFIPIADITELDSEIFEQLQQNSIVKNGIYYAPANYLRMSAYLELSRPDGDISRWEKVWKRLVLLNKNYPIEAENCTIKDFIRTFDTPIDSLPLIYNTILNSIIKQKLVFFGGYAIYSYSKYISQRDRKRLIRHPDFDVLANDPLQSANIIKNELTKKNISNIKIIRHEAIGEIIPEHYEIKIGIETVVFLYKTIACYSYNTIKVKNKNINIATIDTMLSLYLAFIYANRDYYDPKRILCVAQYLFIIQIKNRLSQKGVLKRFTTKCYGKQETMEDIRAQKAFLYNKLKKNKCESEFQKYFLRYTPSNKNKCFTKKKRKKNYKKPKTLKTKK</sequence>
<accession>A0A0N9QY05</accession>
<keyword evidence="5" id="KW-0547">Nucleotide-binding</keyword>
<organism evidence="13 14">
    <name type="scientific">Chrysochromulina ericina virus CeV-01B</name>
    <dbReference type="NCBI Taxonomy" id="3070830"/>
    <lineage>
        <taxon>Viruses</taxon>
        <taxon>Varidnaviria</taxon>
        <taxon>Bamfordvirae</taxon>
        <taxon>Nucleocytoviricota</taxon>
        <taxon>Megaviricetes</taxon>
        <taxon>Imitervirales</taxon>
        <taxon>Mesomimiviridae</taxon>
        <taxon>Tethysvirus</taxon>
        <taxon>Tethysvirus raunefjordenense</taxon>
    </lineage>
</organism>
<evidence type="ECO:0000259" key="12">
    <source>
        <dbReference type="Pfam" id="PF19244"/>
    </source>
</evidence>
<feature type="domain" description="Poly(A) polymerase catalytic subunit" evidence="12">
    <location>
        <begin position="41"/>
        <end position="169"/>
    </location>
</feature>
<dbReference type="GO" id="GO:0044423">
    <property type="term" value="C:virion component"/>
    <property type="evidence" value="ECO:0007669"/>
    <property type="project" value="UniProtKB-KW"/>
</dbReference>
<proteinExistence type="inferred from homology"/>
<evidence type="ECO:0000313" key="14">
    <source>
        <dbReference type="Proteomes" id="UP000203826"/>
    </source>
</evidence>
<evidence type="ECO:0000256" key="6">
    <source>
        <dbReference type="ARBA" id="ARBA00022840"/>
    </source>
</evidence>
<dbReference type="GO" id="GO:0005524">
    <property type="term" value="F:ATP binding"/>
    <property type="evidence" value="ECO:0007669"/>
    <property type="project" value="UniProtKB-KW"/>
</dbReference>
<dbReference type="GO" id="GO:0006397">
    <property type="term" value="P:mRNA processing"/>
    <property type="evidence" value="ECO:0007669"/>
    <property type="project" value="UniProtKB-KW"/>
</dbReference>
<dbReference type="OrthoDB" id="30145at10239"/>
<reference evidence="13 14" key="1">
    <citation type="journal article" date="2015" name="Genome Announc.">
        <title>The 474-Kilobase-Pair Complete Genome Sequence of CeV-01B, a Virus Infecting Haptolina (Chrysochromulina) ericina (Prymnesiophyceae).</title>
        <authorList>
            <person name="Gallot-Lavallee L."/>
            <person name="Pagarete A."/>
            <person name="Legendre M."/>
            <person name="Santini S."/>
            <person name="Sandaa R.A."/>
            <person name="Himmelbauer H."/>
            <person name="Ogata H."/>
            <person name="Bratbak G."/>
            <person name="Claverie J.M."/>
        </authorList>
    </citation>
    <scope>NUCLEOTIDE SEQUENCE [LARGE SCALE GENOMIC DNA]</scope>
    <source>
        <strain evidence="13">CeV-01B</strain>
    </source>
</reference>
<evidence type="ECO:0000256" key="8">
    <source>
        <dbReference type="ARBA" id="ARBA00023163"/>
    </source>
</evidence>
<keyword evidence="4" id="KW-0808">Transferase</keyword>
<evidence type="ECO:0000256" key="7">
    <source>
        <dbReference type="ARBA" id="ARBA00022844"/>
    </source>
</evidence>
<evidence type="ECO:0000256" key="10">
    <source>
        <dbReference type="ARBA" id="ARBA00026159"/>
    </source>
</evidence>
<gene>
    <name evidence="13" type="ORF">ceV_090</name>
</gene>
<dbReference type="CDD" id="cd20921">
    <property type="entry name" value="polyA_pol_Pycodna"/>
    <property type="match status" value="1"/>
</dbReference>
<keyword evidence="8" id="KW-0804">Transcription</keyword>
<keyword evidence="7" id="KW-0946">Virion</keyword>
<protein>
    <recommendedName>
        <fullName evidence="10">Putative poly(A) polymerase catalytic subunit</fullName>
        <ecNumber evidence="2">2.7.7.19</ecNumber>
    </recommendedName>
</protein>
<evidence type="ECO:0000256" key="2">
    <source>
        <dbReference type="ARBA" id="ARBA00012388"/>
    </source>
</evidence>
<dbReference type="InterPro" id="IPR045355">
    <property type="entry name" value="PolyA_pol_cat_su"/>
</dbReference>
<dbReference type="EC" id="2.7.7.19" evidence="2"/>
<dbReference type="KEGG" id="vg:26048957"/>
<evidence type="ECO:0000256" key="3">
    <source>
        <dbReference type="ARBA" id="ARBA00022664"/>
    </source>
</evidence>
<keyword evidence="3" id="KW-0507">mRNA processing</keyword>
<dbReference type="Pfam" id="PF19244">
    <property type="entry name" value="Poly_A_pol_cat"/>
    <property type="match status" value="1"/>
</dbReference>
<evidence type="ECO:0000256" key="5">
    <source>
        <dbReference type="ARBA" id="ARBA00022741"/>
    </source>
</evidence>
<comment type="similarity">
    <text evidence="9">Belongs to the poxviridae poly(A) polymerase catalytic subunit family. Highly divergent.</text>
</comment>
<dbReference type="GO" id="GO:1990817">
    <property type="term" value="F:poly(A) RNA polymerase activity"/>
    <property type="evidence" value="ECO:0007669"/>
    <property type="project" value="UniProtKB-EC"/>
</dbReference>
<keyword evidence="6" id="KW-0067">ATP-binding</keyword>
<evidence type="ECO:0000256" key="11">
    <source>
        <dbReference type="ARBA" id="ARBA00048830"/>
    </source>
</evidence>
<comment type="subcellular location">
    <subcellularLocation>
        <location evidence="1">Virion</location>
    </subcellularLocation>
</comment>
<keyword evidence="14" id="KW-1185">Reference proteome</keyword>